<protein>
    <submittedName>
        <fullName evidence="2">Uncharacterized protein</fullName>
    </submittedName>
</protein>
<dbReference type="Proteomes" id="UP000756703">
    <property type="component" value="Unassembled WGS sequence"/>
</dbReference>
<accession>A0A933DUF2</accession>
<dbReference type="EMBL" id="JACQMI010000018">
    <property type="protein sequence ID" value="MBI4132958.1"/>
    <property type="molecule type" value="Genomic_DNA"/>
</dbReference>
<feature type="chain" id="PRO_5037344705" evidence="1">
    <location>
        <begin position="26"/>
        <end position="360"/>
    </location>
</feature>
<comment type="caution">
    <text evidence="2">The sequence shown here is derived from an EMBL/GenBank/DDBJ whole genome shotgun (WGS) entry which is preliminary data.</text>
</comment>
<reference evidence="2" key="1">
    <citation type="submission" date="2020-07" db="EMBL/GenBank/DDBJ databases">
        <title>Huge and variable diversity of episymbiotic CPR bacteria and DPANN archaea in groundwater ecosystems.</title>
        <authorList>
            <person name="He C.Y."/>
            <person name="Keren R."/>
            <person name="Whittaker M."/>
            <person name="Farag I.F."/>
            <person name="Doudna J."/>
            <person name="Cate J.H.D."/>
            <person name="Banfield J.F."/>
        </authorList>
    </citation>
    <scope>NUCLEOTIDE SEQUENCE</scope>
    <source>
        <strain evidence="2">NC_groundwater_1225_Ag_S-0.1um_56_177</strain>
    </source>
</reference>
<feature type="signal peptide" evidence="1">
    <location>
        <begin position="1"/>
        <end position="25"/>
    </location>
</feature>
<gene>
    <name evidence="2" type="ORF">HY473_02645</name>
</gene>
<organism evidence="2 3">
    <name type="scientific">Candidatus Sungiibacteriota bacterium</name>
    <dbReference type="NCBI Taxonomy" id="2750080"/>
    <lineage>
        <taxon>Bacteria</taxon>
        <taxon>Candidatus Sungiibacteriota</taxon>
    </lineage>
</organism>
<proteinExistence type="predicted"/>
<feature type="non-terminal residue" evidence="2">
    <location>
        <position position="360"/>
    </location>
</feature>
<dbReference type="AlphaFoldDB" id="A0A933DUF2"/>
<evidence type="ECO:0000313" key="2">
    <source>
        <dbReference type="EMBL" id="MBI4132958.1"/>
    </source>
</evidence>
<evidence type="ECO:0000256" key="1">
    <source>
        <dbReference type="SAM" id="SignalP"/>
    </source>
</evidence>
<sequence>MTYKIRSTIFALLVFGVMHPQLASAASLTITAPTGAETWLRGSSHTITWTTSGILPISLTTVALVQPGYDPNDNSKNISAGFKYFELVSQVPNSGSFQATVGPTIPDGVYQVYVATSISWDRKGTITVVPAPTDPTIFVTAPVSGSALTKGQPYVLRWTTANADGSYLVSARLGQTNVPCCDRQLATLLQGAANNGSATVVPPTTLPEWSYDLVVTLLHPSGSPFHIASIPVTVVAPGFTGLPPAISLSVSQSSVPRGEFVSLNWSTTFASRCTASGGWSGEKTVSGNETVQVPASADFVLTCFGTDGRSASKSVSVTATEPIPSPVTVSAPAAGEQVLSPSTYTVRWTTIGISASSYVG</sequence>
<keyword evidence="1" id="KW-0732">Signal</keyword>
<evidence type="ECO:0000313" key="3">
    <source>
        <dbReference type="Proteomes" id="UP000756703"/>
    </source>
</evidence>
<name>A0A933DUF2_9BACT</name>